<reference evidence="1 2" key="1">
    <citation type="submission" date="2024-09" db="EMBL/GenBank/DDBJ databases">
        <authorList>
            <person name="Sun Q."/>
            <person name="Mori K."/>
        </authorList>
    </citation>
    <scope>NUCLEOTIDE SEQUENCE [LARGE SCALE GENOMIC DNA]</scope>
    <source>
        <strain evidence="1 2">CCM 8626</strain>
    </source>
</reference>
<name>A0ABV6EHK0_9GAMM</name>
<sequence length="52" mass="5947">MTTRRTPCGSNRYQAQGELAAIEGSQPREYHYDPLGQLLNVPYGHLVRPYLK</sequence>
<evidence type="ECO:0000313" key="1">
    <source>
        <dbReference type="EMBL" id="MFC0228461.1"/>
    </source>
</evidence>
<keyword evidence="2" id="KW-1185">Reference proteome</keyword>
<organism evidence="1 2">
    <name type="scientific">Serratia aquatilis</name>
    <dbReference type="NCBI Taxonomy" id="1737515"/>
    <lineage>
        <taxon>Bacteria</taxon>
        <taxon>Pseudomonadati</taxon>
        <taxon>Pseudomonadota</taxon>
        <taxon>Gammaproteobacteria</taxon>
        <taxon>Enterobacterales</taxon>
        <taxon>Yersiniaceae</taxon>
        <taxon>Serratia</taxon>
    </lineage>
</organism>
<protein>
    <recommendedName>
        <fullName evidence="3">RHS repeat protein</fullName>
    </recommendedName>
</protein>
<comment type="caution">
    <text evidence="1">The sequence shown here is derived from an EMBL/GenBank/DDBJ whole genome shotgun (WGS) entry which is preliminary data.</text>
</comment>
<accession>A0ABV6EHK0</accession>
<evidence type="ECO:0008006" key="3">
    <source>
        <dbReference type="Google" id="ProtNLM"/>
    </source>
</evidence>
<gene>
    <name evidence="1" type="ORF">ACFFJ3_18485</name>
</gene>
<proteinExistence type="predicted"/>
<evidence type="ECO:0000313" key="2">
    <source>
        <dbReference type="Proteomes" id="UP001589792"/>
    </source>
</evidence>
<dbReference type="Proteomes" id="UP001589792">
    <property type="component" value="Unassembled WGS sequence"/>
</dbReference>
<dbReference type="RefSeq" id="WP_380678079.1">
    <property type="nucleotide sequence ID" value="NZ_CP173186.1"/>
</dbReference>
<dbReference type="EMBL" id="JBHLXG010000018">
    <property type="protein sequence ID" value="MFC0228461.1"/>
    <property type="molecule type" value="Genomic_DNA"/>
</dbReference>